<sequence>MKRAADVMKGFKLNWMNLRDGETGKLLWQSSEDLSTPGLEHQAHLPATVLKCRVISREINFSSAEQMERFWLEQKVFVKEQVIERWHFEFGFVIPNSTNTWQNAIEAAADAQVLPASLLSGNVVIETNFYDGPLLISTSRVRLFYV</sequence>
<evidence type="ECO:0000259" key="2">
    <source>
        <dbReference type="Pfam" id="PF05351"/>
    </source>
</evidence>
<protein>
    <recommendedName>
        <fullName evidence="2">GMP phosphodiesterase delta subunit domain-containing protein</fullName>
    </recommendedName>
</protein>
<dbReference type="Gene3D" id="2.70.50.40">
    <property type="entry name" value="GMP phosphodiesterase, delta subunit"/>
    <property type="match status" value="1"/>
</dbReference>
<dbReference type="PANTHER" id="PTHR12976">
    <property type="entry name" value="RETINAL ROD RHODOPSIN-SENSITIVE CGMP 3',5'-CYCLIC PHOSPHODIESTERASE DELTA-SUBUNIT"/>
    <property type="match status" value="1"/>
</dbReference>
<dbReference type="PANTHER" id="PTHR12976:SF0">
    <property type="entry name" value="RETINAL ROD RHODOPSIN-SENSITIVE CGMP 3',5'-CYCLIC PHOSPHODIESTERASE SUBUNIT DELTA"/>
    <property type="match status" value="1"/>
</dbReference>
<dbReference type="InterPro" id="IPR014756">
    <property type="entry name" value="Ig_E-set"/>
</dbReference>
<organism evidence="3">
    <name type="scientific">Trichuris suis</name>
    <name type="common">pig whipworm</name>
    <dbReference type="NCBI Taxonomy" id="68888"/>
    <lineage>
        <taxon>Eukaryota</taxon>
        <taxon>Metazoa</taxon>
        <taxon>Ecdysozoa</taxon>
        <taxon>Nematoda</taxon>
        <taxon>Enoplea</taxon>
        <taxon>Dorylaimia</taxon>
        <taxon>Trichinellida</taxon>
        <taxon>Trichuridae</taxon>
        <taxon>Trichuris</taxon>
    </lineage>
</organism>
<dbReference type="InterPro" id="IPR037036">
    <property type="entry name" value="PDED_dom_sf"/>
</dbReference>
<dbReference type="InterPro" id="IPR008015">
    <property type="entry name" value="PDED_dom"/>
</dbReference>
<dbReference type="AlphaFoldDB" id="A0A085MU83"/>
<evidence type="ECO:0000256" key="1">
    <source>
        <dbReference type="ARBA" id="ARBA00008102"/>
    </source>
</evidence>
<feature type="domain" description="GMP phosphodiesterase delta subunit" evidence="2">
    <location>
        <begin position="6"/>
        <end position="145"/>
    </location>
</feature>
<dbReference type="SUPFAM" id="SSF81296">
    <property type="entry name" value="E set domains"/>
    <property type="match status" value="1"/>
</dbReference>
<comment type="similarity">
    <text evidence="1">Belongs to the PDE6D/unc-119 family.</text>
</comment>
<dbReference type="EMBL" id="KL367649">
    <property type="protein sequence ID" value="KFD60779.1"/>
    <property type="molecule type" value="Genomic_DNA"/>
</dbReference>
<reference evidence="3" key="1">
    <citation type="journal article" date="2014" name="Nat. Genet.">
        <title>Genome and transcriptome of the porcine whipworm Trichuris suis.</title>
        <authorList>
            <person name="Jex A.R."/>
            <person name="Nejsum P."/>
            <person name="Schwarz E.M."/>
            <person name="Hu L."/>
            <person name="Young N.D."/>
            <person name="Hall R.S."/>
            <person name="Korhonen P.K."/>
            <person name="Liao S."/>
            <person name="Thamsborg S."/>
            <person name="Xia J."/>
            <person name="Xu P."/>
            <person name="Wang S."/>
            <person name="Scheerlinck J.P."/>
            <person name="Hofmann A."/>
            <person name="Sternberg P.W."/>
            <person name="Wang J."/>
            <person name="Gasser R.B."/>
        </authorList>
    </citation>
    <scope>NUCLEOTIDE SEQUENCE [LARGE SCALE GENOMIC DNA]</scope>
    <source>
        <strain evidence="3">DCEP-RM93F</strain>
    </source>
</reference>
<accession>A0A085MU83</accession>
<name>A0A085MU83_9BILA</name>
<dbReference type="GO" id="GO:0005737">
    <property type="term" value="C:cytoplasm"/>
    <property type="evidence" value="ECO:0007669"/>
    <property type="project" value="TreeGrafter"/>
</dbReference>
<dbReference type="Pfam" id="PF05351">
    <property type="entry name" value="GMP_PDE_delta"/>
    <property type="match status" value="1"/>
</dbReference>
<evidence type="ECO:0000313" key="3">
    <source>
        <dbReference type="EMBL" id="KFD60779.1"/>
    </source>
</evidence>
<proteinExistence type="inferred from homology"/>
<gene>
    <name evidence="3" type="ORF">M514_27058</name>
</gene>
<dbReference type="Proteomes" id="UP000030758">
    <property type="component" value="Unassembled WGS sequence"/>
</dbReference>